<evidence type="ECO:0000313" key="7">
    <source>
        <dbReference type="EMBL" id="MTE12920.1"/>
    </source>
</evidence>
<reference evidence="7 8" key="1">
    <citation type="submission" date="2019-11" db="EMBL/GenBank/DDBJ databases">
        <title>Nocardia sp. nov. CT2-14 isolated from soil.</title>
        <authorList>
            <person name="Kanchanasin P."/>
            <person name="Tanasupawat S."/>
            <person name="Yuki M."/>
            <person name="Kudo T."/>
        </authorList>
    </citation>
    <scope>NUCLEOTIDE SEQUENCE [LARGE SCALE GENOMIC DNA]</scope>
    <source>
        <strain evidence="7 8">CT2-14</strain>
    </source>
</reference>
<keyword evidence="8" id="KW-1185">Reference proteome</keyword>
<keyword evidence="3 5" id="KW-1133">Transmembrane helix</keyword>
<evidence type="ECO:0000256" key="5">
    <source>
        <dbReference type="SAM" id="Phobius"/>
    </source>
</evidence>
<accession>A0A6I3KWN3</accession>
<sequence>MISPETGLAAERTALAWRRTAIGCMANLLLFIRVAFTSEYWPVTVLAFVAMVALAVVTVIAVQRSAVLHSHRKGDWSNGKRSITAFAVAISAVVATALVIAVAYSISSISVT</sequence>
<feature type="domain" description="DUF202" evidence="6">
    <location>
        <begin position="6"/>
        <end position="61"/>
    </location>
</feature>
<name>A0A6I3KWN3_9NOCA</name>
<proteinExistence type="predicted"/>
<comment type="subcellular location">
    <subcellularLocation>
        <location evidence="1">Endomembrane system</location>
        <topology evidence="1">Multi-pass membrane protein</topology>
    </subcellularLocation>
</comment>
<evidence type="ECO:0000256" key="1">
    <source>
        <dbReference type="ARBA" id="ARBA00004127"/>
    </source>
</evidence>
<comment type="caution">
    <text evidence="7">The sequence shown here is derived from an EMBL/GenBank/DDBJ whole genome shotgun (WGS) entry which is preliminary data.</text>
</comment>
<protein>
    <submittedName>
        <fullName evidence="7">DUF202 domain-containing protein</fullName>
    </submittedName>
</protein>
<evidence type="ECO:0000313" key="8">
    <source>
        <dbReference type="Proteomes" id="UP000432464"/>
    </source>
</evidence>
<dbReference type="EMBL" id="WMBB01000004">
    <property type="protein sequence ID" value="MTE12920.1"/>
    <property type="molecule type" value="Genomic_DNA"/>
</dbReference>
<dbReference type="RefSeq" id="WP_154787434.1">
    <property type="nucleotide sequence ID" value="NZ_WMBB01000004.1"/>
</dbReference>
<evidence type="ECO:0000259" key="6">
    <source>
        <dbReference type="Pfam" id="PF02656"/>
    </source>
</evidence>
<feature type="transmembrane region" description="Helical" evidence="5">
    <location>
        <begin position="20"/>
        <end position="36"/>
    </location>
</feature>
<gene>
    <name evidence="7" type="ORF">GLP40_09050</name>
</gene>
<dbReference type="Proteomes" id="UP000432464">
    <property type="component" value="Unassembled WGS sequence"/>
</dbReference>
<evidence type="ECO:0000256" key="4">
    <source>
        <dbReference type="ARBA" id="ARBA00023136"/>
    </source>
</evidence>
<feature type="transmembrane region" description="Helical" evidence="5">
    <location>
        <begin position="83"/>
        <end position="106"/>
    </location>
</feature>
<organism evidence="7 8">
    <name type="scientific">Nocardia aurantiaca</name>
    <dbReference type="NCBI Taxonomy" id="2675850"/>
    <lineage>
        <taxon>Bacteria</taxon>
        <taxon>Bacillati</taxon>
        <taxon>Actinomycetota</taxon>
        <taxon>Actinomycetes</taxon>
        <taxon>Mycobacteriales</taxon>
        <taxon>Nocardiaceae</taxon>
        <taxon>Nocardia</taxon>
    </lineage>
</organism>
<evidence type="ECO:0000256" key="3">
    <source>
        <dbReference type="ARBA" id="ARBA00022989"/>
    </source>
</evidence>
<dbReference type="InterPro" id="IPR003807">
    <property type="entry name" value="DUF202"/>
</dbReference>
<keyword evidence="4 5" id="KW-0472">Membrane</keyword>
<evidence type="ECO:0000256" key="2">
    <source>
        <dbReference type="ARBA" id="ARBA00022692"/>
    </source>
</evidence>
<dbReference type="Pfam" id="PF02656">
    <property type="entry name" value="DUF202"/>
    <property type="match status" value="1"/>
</dbReference>
<dbReference type="AlphaFoldDB" id="A0A6I3KWN3"/>
<dbReference type="GO" id="GO:0012505">
    <property type="term" value="C:endomembrane system"/>
    <property type="evidence" value="ECO:0007669"/>
    <property type="project" value="UniProtKB-SubCell"/>
</dbReference>
<keyword evidence="2 5" id="KW-0812">Transmembrane</keyword>
<feature type="transmembrane region" description="Helical" evidence="5">
    <location>
        <begin position="42"/>
        <end position="62"/>
    </location>
</feature>